<gene>
    <name evidence="2" type="ORF">SEVIR_2G368900v2</name>
</gene>
<reference evidence="2" key="1">
    <citation type="submission" date="2019-03" db="EMBL/GenBank/DDBJ databases">
        <title>WGS assembly of Setaria viridis.</title>
        <authorList>
            <person name="Huang P."/>
            <person name="Jenkins J."/>
            <person name="Grimwood J."/>
            <person name="Barry K."/>
            <person name="Healey A."/>
            <person name="Mamidi S."/>
            <person name="Sreedasyam A."/>
            <person name="Shu S."/>
            <person name="Feldman M."/>
            <person name="Wu J."/>
            <person name="Yu Y."/>
            <person name="Chen C."/>
            <person name="Johnson J."/>
            <person name="Rokhsar D."/>
            <person name="Baxter I."/>
            <person name="Schmutz J."/>
            <person name="Brutnell T."/>
            <person name="Kellogg E."/>
        </authorList>
    </citation>
    <scope>NUCLEOTIDE SEQUENCE [LARGE SCALE GENOMIC DNA]</scope>
</reference>
<feature type="region of interest" description="Disordered" evidence="1">
    <location>
        <begin position="95"/>
        <end position="131"/>
    </location>
</feature>
<evidence type="ECO:0000313" key="2">
    <source>
        <dbReference type="EMBL" id="TKW35398.1"/>
    </source>
</evidence>
<feature type="compositionally biased region" description="Low complexity" evidence="1">
    <location>
        <begin position="27"/>
        <end position="38"/>
    </location>
</feature>
<evidence type="ECO:0000256" key="1">
    <source>
        <dbReference type="SAM" id="MobiDB-lite"/>
    </source>
</evidence>
<sequence>MCKSPQAKIHEQAKGRQAAAQCSAHRPSLSLPLVALSARTTHRRRGAQAWQRRRRTHAPSAAKADLPASGSGESATTHGARRAAVWRSSCARCSAAQQNDGAREARRSGGAPRMRVRFPSSFASVGNREDQ</sequence>
<dbReference type="Gramene" id="TKW35398">
    <property type="protein sequence ID" value="TKW35398"/>
    <property type="gene ID" value="SEVIR_2G368900v2"/>
</dbReference>
<dbReference type="Proteomes" id="UP000298652">
    <property type="component" value="Chromosome 2"/>
</dbReference>
<evidence type="ECO:0000313" key="3">
    <source>
        <dbReference type="Proteomes" id="UP000298652"/>
    </source>
</evidence>
<accession>A0A4U6VZB1</accession>
<name>A0A4U6VZB1_SETVI</name>
<protein>
    <submittedName>
        <fullName evidence="2">Uncharacterized protein</fullName>
    </submittedName>
</protein>
<feature type="compositionally biased region" description="Basic residues" evidence="1">
    <location>
        <begin position="40"/>
        <end position="57"/>
    </location>
</feature>
<feature type="region of interest" description="Disordered" evidence="1">
    <location>
        <begin position="1"/>
        <end position="81"/>
    </location>
</feature>
<keyword evidence="3" id="KW-1185">Reference proteome</keyword>
<dbReference type="EMBL" id="CM016553">
    <property type="protein sequence ID" value="TKW35398.1"/>
    <property type="molecule type" value="Genomic_DNA"/>
</dbReference>
<organism evidence="2 3">
    <name type="scientific">Setaria viridis</name>
    <name type="common">Green bristlegrass</name>
    <name type="synonym">Setaria italica subsp. viridis</name>
    <dbReference type="NCBI Taxonomy" id="4556"/>
    <lineage>
        <taxon>Eukaryota</taxon>
        <taxon>Viridiplantae</taxon>
        <taxon>Streptophyta</taxon>
        <taxon>Embryophyta</taxon>
        <taxon>Tracheophyta</taxon>
        <taxon>Spermatophyta</taxon>
        <taxon>Magnoliopsida</taxon>
        <taxon>Liliopsida</taxon>
        <taxon>Poales</taxon>
        <taxon>Poaceae</taxon>
        <taxon>PACMAD clade</taxon>
        <taxon>Panicoideae</taxon>
        <taxon>Panicodae</taxon>
        <taxon>Paniceae</taxon>
        <taxon>Cenchrinae</taxon>
        <taxon>Setaria</taxon>
    </lineage>
</organism>
<proteinExistence type="predicted"/>
<dbReference type="AlphaFoldDB" id="A0A4U6VZB1"/>